<dbReference type="Pfam" id="PF08448">
    <property type="entry name" value="PAS_4"/>
    <property type="match status" value="1"/>
</dbReference>
<protein>
    <recommendedName>
        <fullName evidence="2">histidine kinase</fullName>
        <ecNumber evidence="2">2.7.13.3</ecNumber>
    </recommendedName>
</protein>
<keyword evidence="4" id="KW-0808">Transferase</keyword>
<dbReference type="InterPro" id="IPR003661">
    <property type="entry name" value="HisK_dim/P_dom"/>
</dbReference>
<keyword evidence="3 9" id="KW-0597">Phosphoprotein</keyword>
<keyword evidence="6 13" id="KW-0418">Kinase</keyword>
<dbReference type="Gene3D" id="3.40.50.2300">
    <property type="match status" value="1"/>
</dbReference>
<evidence type="ECO:0000256" key="3">
    <source>
        <dbReference type="ARBA" id="ARBA00022553"/>
    </source>
</evidence>
<dbReference type="RefSeq" id="WP_061610553.1">
    <property type="nucleotide sequence ID" value="NZ_JEMA01000753.1"/>
</dbReference>
<evidence type="ECO:0000256" key="1">
    <source>
        <dbReference type="ARBA" id="ARBA00000085"/>
    </source>
</evidence>
<feature type="domain" description="PAS" evidence="12">
    <location>
        <begin position="133"/>
        <end position="204"/>
    </location>
</feature>
<dbReference type="PROSITE" id="PS50109">
    <property type="entry name" value="HIS_KIN"/>
    <property type="match status" value="1"/>
</dbReference>
<feature type="modified residue" description="4-aspartylphosphate" evidence="9">
    <location>
        <position position="56"/>
    </location>
</feature>
<keyword evidence="8" id="KW-0902">Two-component regulatory system</keyword>
<gene>
    <name evidence="13" type="ORF">BE15_24935</name>
</gene>
<dbReference type="CDD" id="cd00082">
    <property type="entry name" value="HisKA"/>
    <property type="match status" value="1"/>
</dbReference>
<dbReference type="Pfam" id="PF00072">
    <property type="entry name" value="Response_reg"/>
    <property type="match status" value="1"/>
</dbReference>
<dbReference type="Gene3D" id="3.30.565.10">
    <property type="entry name" value="Histidine kinase-like ATPase, C-terminal domain"/>
    <property type="match status" value="1"/>
</dbReference>
<dbReference type="PRINTS" id="PR00344">
    <property type="entry name" value="BCTRLSENSOR"/>
</dbReference>
<reference evidence="13 14" key="1">
    <citation type="submission" date="2014-02" db="EMBL/GenBank/DDBJ databases">
        <title>The small core and large imbalanced accessory genome model reveals a collaborative survival strategy of Sorangium cellulosum strains in nature.</title>
        <authorList>
            <person name="Han K."/>
            <person name="Peng R."/>
            <person name="Blom J."/>
            <person name="Li Y.-Z."/>
        </authorList>
    </citation>
    <scope>NUCLEOTIDE SEQUENCE [LARGE SCALE GENOMIC DNA]</scope>
    <source>
        <strain evidence="13 14">So0008-312</strain>
    </source>
</reference>
<evidence type="ECO:0000259" key="12">
    <source>
        <dbReference type="PROSITE" id="PS50112"/>
    </source>
</evidence>
<keyword evidence="7" id="KW-0067">ATP-binding</keyword>
<proteinExistence type="predicted"/>
<keyword evidence="5" id="KW-0547">Nucleotide-binding</keyword>
<organism evidence="13 14">
    <name type="scientific">Sorangium cellulosum</name>
    <name type="common">Polyangium cellulosum</name>
    <dbReference type="NCBI Taxonomy" id="56"/>
    <lineage>
        <taxon>Bacteria</taxon>
        <taxon>Pseudomonadati</taxon>
        <taxon>Myxococcota</taxon>
        <taxon>Polyangia</taxon>
        <taxon>Polyangiales</taxon>
        <taxon>Polyangiaceae</taxon>
        <taxon>Sorangium</taxon>
    </lineage>
</organism>
<comment type="caution">
    <text evidence="13">The sequence shown here is derived from an EMBL/GenBank/DDBJ whole genome shotgun (WGS) entry which is preliminary data.</text>
</comment>
<dbReference type="SMART" id="SM00388">
    <property type="entry name" value="HisKA"/>
    <property type="match status" value="1"/>
</dbReference>
<dbReference type="GO" id="GO:0000155">
    <property type="term" value="F:phosphorelay sensor kinase activity"/>
    <property type="evidence" value="ECO:0007669"/>
    <property type="project" value="InterPro"/>
</dbReference>
<feature type="domain" description="Histidine kinase" evidence="10">
    <location>
        <begin position="274"/>
        <end position="486"/>
    </location>
</feature>
<dbReference type="InterPro" id="IPR035965">
    <property type="entry name" value="PAS-like_dom_sf"/>
</dbReference>
<evidence type="ECO:0000256" key="5">
    <source>
        <dbReference type="ARBA" id="ARBA00022741"/>
    </source>
</evidence>
<accession>A0A150QEE5</accession>
<dbReference type="EMBL" id="JEMA01000753">
    <property type="protein sequence ID" value="KYF66339.1"/>
    <property type="molecule type" value="Genomic_DNA"/>
</dbReference>
<dbReference type="SUPFAM" id="SSF52172">
    <property type="entry name" value="CheY-like"/>
    <property type="match status" value="1"/>
</dbReference>
<dbReference type="SUPFAM" id="SSF47384">
    <property type="entry name" value="Homodimeric domain of signal transducing histidine kinase"/>
    <property type="match status" value="1"/>
</dbReference>
<dbReference type="InterPro" id="IPR000014">
    <property type="entry name" value="PAS"/>
</dbReference>
<dbReference type="EC" id="2.7.13.3" evidence="2"/>
<evidence type="ECO:0000313" key="14">
    <source>
        <dbReference type="Proteomes" id="UP000075260"/>
    </source>
</evidence>
<evidence type="ECO:0000256" key="7">
    <source>
        <dbReference type="ARBA" id="ARBA00022840"/>
    </source>
</evidence>
<dbReference type="SUPFAM" id="SSF55874">
    <property type="entry name" value="ATPase domain of HSP90 chaperone/DNA topoisomerase II/histidine kinase"/>
    <property type="match status" value="1"/>
</dbReference>
<dbReference type="SMART" id="SM00091">
    <property type="entry name" value="PAS"/>
    <property type="match status" value="1"/>
</dbReference>
<dbReference type="SMART" id="SM00387">
    <property type="entry name" value="HATPase_c"/>
    <property type="match status" value="1"/>
</dbReference>
<dbReference type="PROSITE" id="PS50112">
    <property type="entry name" value="PAS"/>
    <property type="match status" value="1"/>
</dbReference>
<evidence type="ECO:0000256" key="8">
    <source>
        <dbReference type="ARBA" id="ARBA00023012"/>
    </source>
</evidence>
<dbReference type="GO" id="GO:0005524">
    <property type="term" value="F:ATP binding"/>
    <property type="evidence" value="ECO:0007669"/>
    <property type="project" value="UniProtKB-KW"/>
</dbReference>
<sequence>MRARILIVDDNTSLAANLREVLEGARELDVEVALAPTGKQGLAAARRDGFDVAVVDVKLPDASGLELIAPLRAAAPHGEIVLVTGFATVDTAMAALRAGAFAFILKSFRPEELISTVAQAIEKISLKREREELERRYRAIVDAADVLILGLDAEGRVALFNPRLSALTGVGGDAALGTPFCETLVDESEQRRFNQSFLGVVEGDAAAEVEVGVRDAVGAIRRVRWHLSGVRSGGRGGKTDLVYGIGIDVTERRALERRAADAEALNAMAPLALGLAHEIRNPLNAAVLELHLLSRGIDRLSDEAIREPMKRRVGIVEAEIARLGRLLGEFLELARPRAPHREPVDLARVVRDVLDLEEEAFASRRIEVVRDLGDDCFALGDVEKLKQVVLNLVVNALDVLPDGGVLRACASGDATEVWLSISDTGPGIDPTILAEIFDPFFTTKAAGTGLGLAIVRKIVDQHAGRVEVSTRAAEGTTVRVRLPRFIAEPVTRPPTGSAPPPGAGI</sequence>
<dbReference type="Proteomes" id="UP000075260">
    <property type="component" value="Unassembled WGS sequence"/>
</dbReference>
<dbReference type="InterPro" id="IPR011006">
    <property type="entry name" value="CheY-like_superfamily"/>
</dbReference>
<dbReference type="InterPro" id="IPR005467">
    <property type="entry name" value="His_kinase_dom"/>
</dbReference>
<dbReference type="InterPro" id="IPR003594">
    <property type="entry name" value="HATPase_dom"/>
</dbReference>
<name>A0A150QEE5_SORCE</name>
<dbReference type="InterPro" id="IPR004358">
    <property type="entry name" value="Sig_transdc_His_kin-like_C"/>
</dbReference>
<dbReference type="PANTHER" id="PTHR43065:SF10">
    <property type="entry name" value="PEROXIDE STRESS-ACTIVATED HISTIDINE KINASE MAK3"/>
    <property type="match status" value="1"/>
</dbReference>
<dbReference type="InterPro" id="IPR036097">
    <property type="entry name" value="HisK_dim/P_sf"/>
</dbReference>
<evidence type="ECO:0000256" key="4">
    <source>
        <dbReference type="ARBA" id="ARBA00022679"/>
    </source>
</evidence>
<dbReference type="OrthoDB" id="5526724at2"/>
<evidence type="ECO:0000256" key="2">
    <source>
        <dbReference type="ARBA" id="ARBA00012438"/>
    </source>
</evidence>
<dbReference type="Gene3D" id="3.30.450.20">
    <property type="entry name" value="PAS domain"/>
    <property type="match status" value="1"/>
</dbReference>
<evidence type="ECO:0000259" key="11">
    <source>
        <dbReference type="PROSITE" id="PS50110"/>
    </source>
</evidence>
<dbReference type="Gene3D" id="1.10.287.130">
    <property type="match status" value="1"/>
</dbReference>
<dbReference type="SMART" id="SM00448">
    <property type="entry name" value="REC"/>
    <property type="match status" value="1"/>
</dbReference>
<evidence type="ECO:0000256" key="6">
    <source>
        <dbReference type="ARBA" id="ARBA00022777"/>
    </source>
</evidence>
<evidence type="ECO:0000256" key="9">
    <source>
        <dbReference type="PROSITE-ProRule" id="PRU00169"/>
    </source>
</evidence>
<dbReference type="PANTHER" id="PTHR43065">
    <property type="entry name" value="SENSOR HISTIDINE KINASE"/>
    <property type="match status" value="1"/>
</dbReference>
<dbReference type="AlphaFoldDB" id="A0A150QEE5"/>
<dbReference type="PROSITE" id="PS50110">
    <property type="entry name" value="RESPONSE_REGULATORY"/>
    <property type="match status" value="1"/>
</dbReference>
<dbReference type="InterPro" id="IPR036890">
    <property type="entry name" value="HATPase_C_sf"/>
</dbReference>
<dbReference type="Pfam" id="PF00512">
    <property type="entry name" value="HisKA"/>
    <property type="match status" value="1"/>
</dbReference>
<dbReference type="InterPro" id="IPR013656">
    <property type="entry name" value="PAS_4"/>
</dbReference>
<evidence type="ECO:0000313" key="13">
    <source>
        <dbReference type="EMBL" id="KYF66339.1"/>
    </source>
</evidence>
<comment type="catalytic activity">
    <reaction evidence="1">
        <text>ATP + protein L-histidine = ADP + protein N-phospho-L-histidine.</text>
        <dbReference type="EC" id="2.7.13.3"/>
    </reaction>
</comment>
<dbReference type="NCBIfam" id="TIGR00229">
    <property type="entry name" value="sensory_box"/>
    <property type="match status" value="1"/>
</dbReference>
<evidence type="ECO:0000259" key="10">
    <source>
        <dbReference type="PROSITE" id="PS50109"/>
    </source>
</evidence>
<dbReference type="Pfam" id="PF02518">
    <property type="entry name" value="HATPase_c"/>
    <property type="match status" value="1"/>
</dbReference>
<dbReference type="SUPFAM" id="SSF55785">
    <property type="entry name" value="PYP-like sensor domain (PAS domain)"/>
    <property type="match status" value="1"/>
</dbReference>
<dbReference type="InterPro" id="IPR001789">
    <property type="entry name" value="Sig_transdc_resp-reg_receiver"/>
</dbReference>
<feature type="domain" description="Response regulatory" evidence="11">
    <location>
        <begin position="4"/>
        <end position="121"/>
    </location>
</feature>